<feature type="transmembrane region" description="Helical" evidence="1">
    <location>
        <begin position="26"/>
        <end position="45"/>
    </location>
</feature>
<reference evidence="2 3" key="1">
    <citation type="submission" date="2016-04" db="EMBL/GenBank/DDBJ databases">
        <title>Genome analyses suggest a sexual origin of heterokaryosis in a supposedly ancient asexual fungus.</title>
        <authorList>
            <person name="Ropars J."/>
            <person name="Sedzielewska K."/>
            <person name="Noel J."/>
            <person name="Charron P."/>
            <person name="Farinelli L."/>
            <person name="Marton T."/>
            <person name="Kruger M."/>
            <person name="Pelin A."/>
            <person name="Brachmann A."/>
            <person name="Corradi N."/>
        </authorList>
    </citation>
    <scope>NUCLEOTIDE SEQUENCE [LARGE SCALE GENOMIC DNA]</scope>
    <source>
        <strain evidence="2 3">A5</strain>
    </source>
</reference>
<gene>
    <name evidence="2" type="ORF">RhiirA5_351767</name>
</gene>
<keyword evidence="1" id="KW-0812">Transmembrane</keyword>
<dbReference type="EMBL" id="LLXJ01000198">
    <property type="protein sequence ID" value="PKC13307.1"/>
    <property type="molecule type" value="Genomic_DNA"/>
</dbReference>
<dbReference type="AlphaFoldDB" id="A0A2N0Q2K8"/>
<feature type="non-terminal residue" evidence="2">
    <location>
        <position position="56"/>
    </location>
</feature>
<sequence length="56" mass="7056">MRFSYLNVSKIEILYYDHMKVEYSEFQKYIILMHHFIMFLCFLEVKMELIVLPRFD</sequence>
<name>A0A2N0Q2K8_9GLOM</name>
<protein>
    <submittedName>
        <fullName evidence="2">Uncharacterized protein</fullName>
    </submittedName>
</protein>
<proteinExistence type="predicted"/>
<evidence type="ECO:0000313" key="2">
    <source>
        <dbReference type="EMBL" id="PKC13307.1"/>
    </source>
</evidence>
<organism evidence="2 3">
    <name type="scientific">Rhizophagus irregularis</name>
    <dbReference type="NCBI Taxonomy" id="588596"/>
    <lineage>
        <taxon>Eukaryota</taxon>
        <taxon>Fungi</taxon>
        <taxon>Fungi incertae sedis</taxon>
        <taxon>Mucoromycota</taxon>
        <taxon>Glomeromycotina</taxon>
        <taxon>Glomeromycetes</taxon>
        <taxon>Glomerales</taxon>
        <taxon>Glomeraceae</taxon>
        <taxon>Rhizophagus</taxon>
    </lineage>
</organism>
<accession>A0A2N0Q2K8</accession>
<keyword evidence="1" id="KW-1133">Transmembrane helix</keyword>
<evidence type="ECO:0000256" key="1">
    <source>
        <dbReference type="SAM" id="Phobius"/>
    </source>
</evidence>
<keyword evidence="1" id="KW-0472">Membrane</keyword>
<dbReference type="Proteomes" id="UP000232722">
    <property type="component" value="Unassembled WGS sequence"/>
</dbReference>
<comment type="caution">
    <text evidence="2">The sequence shown here is derived from an EMBL/GenBank/DDBJ whole genome shotgun (WGS) entry which is preliminary data.</text>
</comment>
<reference evidence="2 3" key="2">
    <citation type="submission" date="2017-09" db="EMBL/GenBank/DDBJ databases">
        <title>Extensive intraspecific genome diversity in a model arbuscular mycorrhizal fungus.</title>
        <authorList>
            <person name="Chen E.C."/>
            <person name="Morin E."/>
            <person name="Beaudet D."/>
            <person name="Noel J."/>
            <person name="Ndikumana S."/>
            <person name="Charron P."/>
            <person name="St-Onge C."/>
            <person name="Giorgi J."/>
            <person name="Grigoriev I.V."/>
            <person name="Roux C."/>
            <person name="Martin F.M."/>
            <person name="Corradi N."/>
        </authorList>
    </citation>
    <scope>NUCLEOTIDE SEQUENCE [LARGE SCALE GENOMIC DNA]</scope>
    <source>
        <strain evidence="2 3">A5</strain>
    </source>
</reference>
<evidence type="ECO:0000313" key="3">
    <source>
        <dbReference type="Proteomes" id="UP000232722"/>
    </source>
</evidence>